<feature type="transmembrane region" description="Helical" evidence="1">
    <location>
        <begin position="6"/>
        <end position="28"/>
    </location>
</feature>
<dbReference type="EMBL" id="QAOH01000007">
    <property type="protein sequence ID" value="PTQ71847.1"/>
    <property type="molecule type" value="Genomic_DNA"/>
</dbReference>
<keyword evidence="1" id="KW-0812">Transmembrane</keyword>
<sequence length="70" mass="7280">MHFELLPYFLIKSSGIGVGIFIGLLIGLGMRAKGGNREGLIGNSVVVTALVVGLAALVFTALIRMVSYSG</sequence>
<dbReference type="AlphaFoldDB" id="A0A2T5HJT9"/>
<reference evidence="2 3" key="1">
    <citation type="submission" date="2018-04" db="EMBL/GenBank/DDBJ databases">
        <title>Genomic Encyclopedia of Archaeal and Bacterial Type Strains, Phase II (KMG-II): from individual species to whole genera.</title>
        <authorList>
            <person name="Goeker M."/>
        </authorList>
    </citation>
    <scope>NUCLEOTIDE SEQUENCE [LARGE SCALE GENOMIC DNA]</scope>
    <source>
        <strain evidence="2 3">DSM 100434</strain>
    </source>
</reference>
<keyword evidence="1" id="KW-1133">Transmembrane helix</keyword>
<feature type="transmembrane region" description="Helical" evidence="1">
    <location>
        <begin position="40"/>
        <end position="63"/>
    </location>
</feature>
<proteinExistence type="predicted"/>
<name>A0A2T5HJT9_9RHOB</name>
<evidence type="ECO:0000313" key="3">
    <source>
        <dbReference type="Proteomes" id="UP000244077"/>
    </source>
</evidence>
<gene>
    <name evidence="2" type="ORF">C8N42_10725</name>
</gene>
<organism evidence="2 3">
    <name type="scientific">Celeribacter persicus</name>
    <dbReference type="NCBI Taxonomy" id="1651082"/>
    <lineage>
        <taxon>Bacteria</taxon>
        <taxon>Pseudomonadati</taxon>
        <taxon>Pseudomonadota</taxon>
        <taxon>Alphaproteobacteria</taxon>
        <taxon>Rhodobacterales</taxon>
        <taxon>Roseobacteraceae</taxon>
        <taxon>Celeribacter</taxon>
    </lineage>
</organism>
<evidence type="ECO:0000313" key="2">
    <source>
        <dbReference type="EMBL" id="PTQ71847.1"/>
    </source>
</evidence>
<evidence type="ECO:0000256" key="1">
    <source>
        <dbReference type="SAM" id="Phobius"/>
    </source>
</evidence>
<keyword evidence="3" id="KW-1185">Reference proteome</keyword>
<dbReference type="Proteomes" id="UP000244077">
    <property type="component" value="Unassembled WGS sequence"/>
</dbReference>
<accession>A0A2T5HJT9</accession>
<dbReference type="RefSeq" id="WP_107816537.1">
    <property type="nucleotide sequence ID" value="NZ_QAOH01000007.1"/>
</dbReference>
<comment type="caution">
    <text evidence="2">The sequence shown here is derived from an EMBL/GenBank/DDBJ whole genome shotgun (WGS) entry which is preliminary data.</text>
</comment>
<keyword evidence="1" id="KW-0472">Membrane</keyword>
<protein>
    <submittedName>
        <fullName evidence="2">Uncharacterized protein</fullName>
    </submittedName>
</protein>